<gene>
    <name evidence="1" type="ORF">GCM10022257_01910</name>
</gene>
<dbReference type="Proteomes" id="UP001500027">
    <property type="component" value="Unassembled WGS sequence"/>
</dbReference>
<sequence length="297" mass="32153">MKNIYKLIFSLVLITGFYSCDETVEPTIYNGDESTNRTFLSFPATIVNLPVAIDATGSVTLTLNSSTKSSTDRTFNINLVNEADIEEGDDSPFTTANPLTFSLPSTLTIPADSYQASITIMGMDNNLVEPASKQIVFKLEGLSANDDMDTNQVIVNIFEVCPIVADFSGSYLMEQVTPINPCDGVQFFENQIVEIASTGDTSRSFSAIYLEGISASFPLLRIDFSLVCNEVIVNVTDTGLGCSGGTTPPINVGPAATPSTYIATEDSVFEVTINEYFSEDAECGCTPYDTTFRFTKQ</sequence>
<comment type="caution">
    <text evidence="1">The sequence shown here is derived from an EMBL/GenBank/DDBJ whole genome shotgun (WGS) entry which is preliminary data.</text>
</comment>
<evidence type="ECO:0000313" key="2">
    <source>
        <dbReference type="Proteomes" id="UP001500027"/>
    </source>
</evidence>
<keyword evidence="2" id="KW-1185">Reference proteome</keyword>
<organism evidence="1 2">
    <name type="scientific">Hyunsoonleella aestuarii</name>
    <dbReference type="NCBI Taxonomy" id="912802"/>
    <lineage>
        <taxon>Bacteria</taxon>
        <taxon>Pseudomonadati</taxon>
        <taxon>Bacteroidota</taxon>
        <taxon>Flavobacteriia</taxon>
        <taxon>Flavobacteriales</taxon>
        <taxon>Flavobacteriaceae</taxon>
    </lineage>
</organism>
<proteinExistence type="predicted"/>
<dbReference type="PROSITE" id="PS51257">
    <property type="entry name" value="PROKAR_LIPOPROTEIN"/>
    <property type="match status" value="1"/>
</dbReference>
<accession>A0ABP8E7R0</accession>
<evidence type="ECO:0000313" key="1">
    <source>
        <dbReference type="EMBL" id="GAA4268090.1"/>
    </source>
</evidence>
<name>A0ABP8E7R0_9FLAO</name>
<reference evidence="2" key="1">
    <citation type="journal article" date="2019" name="Int. J. Syst. Evol. Microbiol.">
        <title>The Global Catalogue of Microorganisms (GCM) 10K type strain sequencing project: providing services to taxonomists for standard genome sequencing and annotation.</title>
        <authorList>
            <consortium name="The Broad Institute Genomics Platform"/>
            <consortium name="The Broad Institute Genome Sequencing Center for Infectious Disease"/>
            <person name="Wu L."/>
            <person name="Ma J."/>
        </authorList>
    </citation>
    <scope>NUCLEOTIDE SEQUENCE [LARGE SCALE GENOMIC DNA]</scope>
    <source>
        <strain evidence="2">JCM 17452</strain>
    </source>
</reference>
<evidence type="ECO:0008006" key="3">
    <source>
        <dbReference type="Google" id="ProtNLM"/>
    </source>
</evidence>
<dbReference type="EMBL" id="BAABAV010000001">
    <property type="protein sequence ID" value="GAA4268090.1"/>
    <property type="molecule type" value="Genomic_DNA"/>
</dbReference>
<protein>
    <recommendedName>
        <fullName evidence="3">DUF1735 domain-containing protein</fullName>
    </recommendedName>
</protein>
<dbReference type="RefSeq" id="WP_139001926.1">
    <property type="nucleotide sequence ID" value="NZ_BAABAV010000001.1"/>
</dbReference>